<keyword evidence="7" id="KW-1185">Reference proteome</keyword>
<dbReference type="GO" id="GO:0030234">
    <property type="term" value="F:enzyme regulator activity"/>
    <property type="evidence" value="ECO:0007669"/>
    <property type="project" value="InterPro"/>
</dbReference>
<dbReference type="Pfam" id="PF25573">
    <property type="entry name" value="TPR_PSMD3_N"/>
    <property type="match status" value="1"/>
</dbReference>
<keyword evidence="2" id="KW-0647">Proteasome</keyword>
<dbReference type="PANTHER" id="PTHR10758:SF2">
    <property type="entry name" value="26S PROTEASOME NON-ATPASE REGULATORY SUBUNIT 3"/>
    <property type="match status" value="1"/>
</dbReference>
<name>A0A2A2J873_9BILA</name>
<dbReference type="GO" id="GO:0042176">
    <property type="term" value="P:regulation of protein catabolic process"/>
    <property type="evidence" value="ECO:0007669"/>
    <property type="project" value="InterPro"/>
</dbReference>
<feature type="coiled-coil region" evidence="3">
    <location>
        <begin position="492"/>
        <end position="519"/>
    </location>
</feature>
<feature type="region of interest" description="Disordered" evidence="4">
    <location>
        <begin position="104"/>
        <end position="133"/>
    </location>
</feature>
<dbReference type="InterPro" id="IPR000717">
    <property type="entry name" value="PCI_dom"/>
</dbReference>
<dbReference type="SMART" id="SM00753">
    <property type="entry name" value="PAM"/>
    <property type="match status" value="1"/>
</dbReference>
<reference evidence="6 7" key="1">
    <citation type="journal article" date="2017" name="Curr. Biol.">
        <title>Genome architecture and evolution of a unichromosomal asexual nematode.</title>
        <authorList>
            <person name="Fradin H."/>
            <person name="Zegar C."/>
            <person name="Gutwein M."/>
            <person name="Lucas J."/>
            <person name="Kovtun M."/>
            <person name="Corcoran D."/>
            <person name="Baugh L.R."/>
            <person name="Kiontke K."/>
            <person name="Gunsalus K."/>
            <person name="Fitch D.H."/>
            <person name="Piano F."/>
        </authorList>
    </citation>
    <scope>NUCLEOTIDE SEQUENCE [LARGE SCALE GENOMIC DNA]</scope>
    <source>
        <strain evidence="6">PF1309</strain>
    </source>
</reference>
<dbReference type="PANTHER" id="PTHR10758">
    <property type="entry name" value="26S PROTEASOME NON-ATPASE REGULATORY SUBUNIT 3/COP9 SIGNALOSOME COMPLEX SUBUNIT 3"/>
    <property type="match status" value="1"/>
</dbReference>
<protein>
    <recommendedName>
        <fullName evidence="5">PCI domain-containing protein</fullName>
    </recommendedName>
</protein>
<feature type="domain" description="PCI" evidence="5">
    <location>
        <begin position="271"/>
        <end position="449"/>
    </location>
</feature>
<keyword evidence="3" id="KW-0175">Coiled coil</keyword>
<comment type="similarity">
    <text evidence="1">Belongs to the proteasome subunit S3 family.</text>
</comment>
<dbReference type="EMBL" id="LIAE01010624">
    <property type="protein sequence ID" value="PAV57804.1"/>
    <property type="molecule type" value="Genomic_DNA"/>
</dbReference>
<dbReference type="InterPro" id="IPR050756">
    <property type="entry name" value="CSN3"/>
</dbReference>
<evidence type="ECO:0000259" key="5">
    <source>
        <dbReference type="PROSITE" id="PS50250"/>
    </source>
</evidence>
<organism evidence="6 7">
    <name type="scientific">Diploscapter pachys</name>
    <dbReference type="NCBI Taxonomy" id="2018661"/>
    <lineage>
        <taxon>Eukaryota</taxon>
        <taxon>Metazoa</taxon>
        <taxon>Ecdysozoa</taxon>
        <taxon>Nematoda</taxon>
        <taxon>Chromadorea</taxon>
        <taxon>Rhabditida</taxon>
        <taxon>Rhabditina</taxon>
        <taxon>Rhabditomorpha</taxon>
        <taxon>Rhabditoidea</taxon>
        <taxon>Rhabditidae</taxon>
        <taxon>Diploscapter</taxon>
    </lineage>
</organism>
<dbReference type="STRING" id="2018661.A0A2A2J873"/>
<dbReference type="InterPro" id="IPR013586">
    <property type="entry name" value="PSMD3_C"/>
</dbReference>
<dbReference type="InterPro" id="IPR036390">
    <property type="entry name" value="WH_DNA-bd_sf"/>
</dbReference>
<evidence type="ECO:0000256" key="2">
    <source>
        <dbReference type="ARBA" id="ARBA00022942"/>
    </source>
</evidence>
<proteinExistence type="inferred from homology"/>
<feature type="region of interest" description="Disordered" evidence="4">
    <location>
        <begin position="1"/>
        <end position="30"/>
    </location>
</feature>
<dbReference type="Pfam" id="PF08375">
    <property type="entry name" value="Rpn3_C"/>
    <property type="match status" value="1"/>
</dbReference>
<dbReference type="SMART" id="SM00088">
    <property type="entry name" value="PINT"/>
    <property type="match status" value="1"/>
</dbReference>
<dbReference type="InterPro" id="IPR057985">
    <property type="entry name" value="TPR_PSMD3_N"/>
</dbReference>
<dbReference type="Pfam" id="PF01399">
    <property type="entry name" value="PCI"/>
    <property type="match status" value="1"/>
</dbReference>
<dbReference type="GO" id="GO:0006511">
    <property type="term" value="P:ubiquitin-dependent protein catabolic process"/>
    <property type="evidence" value="ECO:0007669"/>
    <property type="project" value="TreeGrafter"/>
</dbReference>
<dbReference type="PROSITE" id="PS50250">
    <property type="entry name" value="PCI"/>
    <property type="match status" value="1"/>
</dbReference>
<dbReference type="OrthoDB" id="1713558at2759"/>
<evidence type="ECO:0000256" key="4">
    <source>
        <dbReference type="SAM" id="MobiDB-lite"/>
    </source>
</evidence>
<dbReference type="GO" id="GO:0008541">
    <property type="term" value="C:proteasome regulatory particle, lid subcomplex"/>
    <property type="evidence" value="ECO:0007669"/>
    <property type="project" value="TreeGrafter"/>
</dbReference>
<gene>
    <name evidence="6" type="ORF">WR25_05108</name>
</gene>
<dbReference type="SUPFAM" id="SSF46785">
    <property type="entry name" value="Winged helix' DNA-binding domain"/>
    <property type="match status" value="1"/>
</dbReference>
<dbReference type="AlphaFoldDB" id="A0A2A2J873"/>
<evidence type="ECO:0000256" key="1">
    <source>
        <dbReference type="ARBA" id="ARBA00007912"/>
    </source>
</evidence>
<evidence type="ECO:0000313" key="7">
    <source>
        <dbReference type="Proteomes" id="UP000218231"/>
    </source>
</evidence>
<dbReference type="Proteomes" id="UP000218231">
    <property type="component" value="Unassembled WGS sequence"/>
</dbReference>
<dbReference type="Gene3D" id="1.25.40.570">
    <property type="match status" value="1"/>
</dbReference>
<accession>A0A2A2J873</accession>
<comment type="caution">
    <text evidence="6">The sequence shown here is derived from an EMBL/GenBank/DDBJ whole genome shotgun (WGS) entry which is preliminary data.</text>
</comment>
<evidence type="ECO:0000313" key="6">
    <source>
        <dbReference type="EMBL" id="PAV57804.1"/>
    </source>
</evidence>
<sequence length="520" mass="58797">MPPMAAASTAEVKEEKMEVDEQPTQKEEPKDLNAIAIENIKEHCALMDKGESNAVARVLQMLPNTRKQINGQVLRSLLTSQMPSPTSPSYSEFLLSLLPAADPSQQGVTPMDTTPAKATPKLSRPTKKASFSSSESDVYPHFLVIVHLIDSKRFPEAKQGAERLIERIDKLDRRSLDAFAARAYFYLAFACENLDAEARKSGQQSSNLVFAVCQFLNTRLRLATVRALPESQATLIYTLLRCYMLNGYYQTAEQFVAKVSFPEGANNNDLARYMFYQGRVKALQLDYTGAAGYFMQAMRKAPQDGAIGFKQATQKWLVVISLLQGEIPERSMFRQPIYRICLAPYLELTKAVRLGDTGIFNKVIEKYSTAFEADETMTLIVRLRQNVIKTALKQISSVYSKIFIKDIAKKLQMDVIETEYLVAKAILDNSIDAQITSDTKDGDRYMMSSETADVYRTTEPQNHFDTRIKYCLEIHNQAVKALRYPPNKKSDVESIEAQRERELQELELAKELAEDDEDDF</sequence>
<evidence type="ECO:0000256" key="3">
    <source>
        <dbReference type="SAM" id="Coils"/>
    </source>
</evidence>